<dbReference type="SMART" id="SM00667">
    <property type="entry name" value="LisH"/>
    <property type="match status" value="1"/>
</dbReference>
<dbReference type="SMART" id="SM00757">
    <property type="entry name" value="CRA"/>
    <property type="match status" value="1"/>
</dbReference>
<dbReference type="OrthoDB" id="2415936at2759"/>
<dbReference type="InterPro" id="IPR050618">
    <property type="entry name" value="Ubq-SigPath_Reg"/>
</dbReference>
<dbReference type="Gene3D" id="1.20.960.30">
    <property type="match status" value="1"/>
</dbReference>
<dbReference type="PANTHER" id="PTHR12864">
    <property type="entry name" value="RAN BINDING PROTEIN 9-RELATED"/>
    <property type="match status" value="1"/>
</dbReference>
<comment type="caution">
    <text evidence="2">The sequence shown here is derived from an EMBL/GenBank/DDBJ whole genome shotgun (WGS) entry which is preliminary data.</text>
</comment>
<dbReference type="EMBL" id="CAJFCJ010000019">
    <property type="protein sequence ID" value="CAD5123133.1"/>
    <property type="molecule type" value="Genomic_DNA"/>
</dbReference>
<sequence>MSAERTDVSEKEKWMQMMNQMHFSRTEMNSLIMDYLVAEGFKEAAEKFSMESGIQPKEDLDELDKRIKIREAIQNGNLIEAMSIVNNYYPELLDTNPRLFFLLHQQHLIELIRDGKIMEAIEYAHSTMSEQAEQNSELRLDLEKTLALLAFEKPENSPFGDLLRPAQRQRVASELNAAVLEMEDKANATQLTMSLKQLYWAQDVLEKQKISFPFLSDLTSATFQTGKLT</sequence>
<dbReference type="InterPro" id="IPR006594">
    <property type="entry name" value="LisH"/>
</dbReference>
<accession>A0A7I8W3P7</accession>
<organism evidence="2 3">
    <name type="scientific">Dimorphilus gyrociliatus</name>
    <dbReference type="NCBI Taxonomy" id="2664684"/>
    <lineage>
        <taxon>Eukaryota</taxon>
        <taxon>Metazoa</taxon>
        <taxon>Spiralia</taxon>
        <taxon>Lophotrochozoa</taxon>
        <taxon>Annelida</taxon>
        <taxon>Polychaeta</taxon>
        <taxon>Polychaeta incertae sedis</taxon>
        <taxon>Dinophilidae</taxon>
        <taxon>Dimorphilus</taxon>
    </lineage>
</organism>
<dbReference type="AlphaFoldDB" id="A0A7I8W3P7"/>
<dbReference type="Proteomes" id="UP000549394">
    <property type="component" value="Unassembled WGS sequence"/>
</dbReference>
<dbReference type="PROSITE" id="PS50897">
    <property type="entry name" value="CTLH"/>
    <property type="match status" value="1"/>
</dbReference>
<evidence type="ECO:0000259" key="1">
    <source>
        <dbReference type="PROSITE" id="PS50897"/>
    </source>
</evidence>
<keyword evidence="3" id="KW-1185">Reference proteome</keyword>
<gene>
    <name evidence="2" type="ORF">DGYR_LOCUS10848</name>
</gene>
<dbReference type="Pfam" id="PF08513">
    <property type="entry name" value="LisH"/>
    <property type="match status" value="1"/>
</dbReference>
<name>A0A7I8W3P7_9ANNE</name>
<feature type="domain" description="CTLH" evidence="1">
    <location>
        <begin position="62"/>
        <end position="119"/>
    </location>
</feature>
<dbReference type="PROSITE" id="PS50896">
    <property type="entry name" value="LISH"/>
    <property type="match status" value="1"/>
</dbReference>
<dbReference type="SMART" id="SM00668">
    <property type="entry name" value="CTLH"/>
    <property type="match status" value="1"/>
</dbReference>
<proteinExistence type="predicted"/>
<dbReference type="Pfam" id="PF10607">
    <property type="entry name" value="CTLH"/>
    <property type="match status" value="1"/>
</dbReference>
<reference evidence="2 3" key="1">
    <citation type="submission" date="2020-08" db="EMBL/GenBank/DDBJ databases">
        <authorList>
            <person name="Hejnol A."/>
        </authorList>
    </citation>
    <scope>NUCLEOTIDE SEQUENCE [LARGE SCALE GENOMIC DNA]</scope>
</reference>
<evidence type="ECO:0000313" key="3">
    <source>
        <dbReference type="Proteomes" id="UP000549394"/>
    </source>
</evidence>
<evidence type="ECO:0000313" key="2">
    <source>
        <dbReference type="EMBL" id="CAD5123133.1"/>
    </source>
</evidence>
<dbReference type="InterPro" id="IPR013144">
    <property type="entry name" value="CRA_dom"/>
</dbReference>
<protein>
    <recommendedName>
        <fullName evidence="1">CTLH domain-containing protein</fullName>
    </recommendedName>
</protein>
<dbReference type="InterPro" id="IPR024964">
    <property type="entry name" value="CTLH/CRA"/>
</dbReference>
<dbReference type="InterPro" id="IPR006595">
    <property type="entry name" value="CTLH_C"/>
</dbReference>